<name>A0ABP1RWJ2_9HEXA</name>
<comment type="caution">
    <text evidence="3">The sequence shown here is derived from an EMBL/GenBank/DDBJ whole genome shotgun (WGS) entry which is preliminary data.</text>
</comment>
<accession>A0ABP1RWJ2</accession>
<organism evidence="3 4">
    <name type="scientific">Orchesella dallaii</name>
    <dbReference type="NCBI Taxonomy" id="48710"/>
    <lineage>
        <taxon>Eukaryota</taxon>
        <taxon>Metazoa</taxon>
        <taxon>Ecdysozoa</taxon>
        <taxon>Arthropoda</taxon>
        <taxon>Hexapoda</taxon>
        <taxon>Collembola</taxon>
        <taxon>Entomobryomorpha</taxon>
        <taxon>Entomobryoidea</taxon>
        <taxon>Orchesellidae</taxon>
        <taxon>Orchesellinae</taxon>
        <taxon>Orchesella</taxon>
    </lineage>
</organism>
<feature type="region of interest" description="Disordered" evidence="1">
    <location>
        <begin position="380"/>
        <end position="410"/>
    </location>
</feature>
<dbReference type="EMBL" id="CAXLJM020000114">
    <property type="protein sequence ID" value="CAL8137173.1"/>
    <property type="molecule type" value="Genomic_DNA"/>
</dbReference>
<feature type="transmembrane region" description="Helical" evidence="2">
    <location>
        <begin position="20"/>
        <end position="40"/>
    </location>
</feature>
<reference evidence="3 4" key="1">
    <citation type="submission" date="2024-08" db="EMBL/GenBank/DDBJ databases">
        <authorList>
            <person name="Cucini C."/>
            <person name="Frati F."/>
        </authorList>
    </citation>
    <scope>NUCLEOTIDE SEQUENCE [LARGE SCALE GENOMIC DNA]</scope>
</reference>
<dbReference type="Proteomes" id="UP001642540">
    <property type="component" value="Unassembled WGS sequence"/>
</dbReference>
<protein>
    <submittedName>
        <fullName evidence="3">Uncharacterized protein</fullName>
    </submittedName>
</protein>
<proteinExistence type="predicted"/>
<feature type="region of interest" description="Disordered" evidence="1">
    <location>
        <begin position="514"/>
        <end position="554"/>
    </location>
</feature>
<feature type="region of interest" description="Disordered" evidence="1">
    <location>
        <begin position="301"/>
        <end position="324"/>
    </location>
</feature>
<feature type="region of interest" description="Disordered" evidence="1">
    <location>
        <begin position="423"/>
        <end position="445"/>
    </location>
</feature>
<keyword evidence="4" id="KW-1185">Reference proteome</keyword>
<keyword evidence="2" id="KW-1133">Transmembrane helix</keyword>
<keyword evidence="2" id="KW-0472">Membrane</keyword>
<evidence type="ECO:0000256" key="1">
    <source>
        <dbReference type="SAM" id="MobiDB-lite"/>
    </source>
</evidence>
<feature type="compositionally biased region" description="Low complexity" evidence="1">
    <location>
        <begin position="514"/>
        <end position="541"/>
    </location>
</feature>
<evidence type="ECO:0000313" key="4">
    <source>
        <dbReference type="Proteomes" id="UP001642540"/>
    </source>
</evidence>
<keyword evidence="2" id="KW-0812">Transmembrane</keyword>
<gene>
    <name evidence="3" type="ORF">ODALV1_LOCUS26800</name>
</gene>
<feature type="compositionally biased region" description="Low complexity" evidence="1">
    <location>
        <begin position="313"/>
        <end position="324"/>
    </location>
</feature>
<sequence>MATFKTKTSTSKRGSLKSHISPKFPVFLSIITVFFCSIIIQSNASQEYMSQCDKISNPCAVEGFLSCISNQCQCQDPLNQIYDDAMSQCVIMAGRNCNFNGEPSDDLVDPRTLPSFPNCGRNARCDSRTRTCQCKKGFILNGDNGTCDSSFGKPCYSEDSIVFSTGFGGDKNTTETTLGECDISLGLRCENGKCECEDQSIWQIGKGCVARSQMYFNGNSNITTTTSYSNEDMMTPFQLLVDTYTKALIEANNYYYFPQNHTEGNKGNNSENFNLMTVAYPDDLLYNLTWSMGMGGNRNKTDEYPVGDRSQFPSNNNNGGGPKTNNINPIWNLIAQPQQNNISNDNLAKLQVQAAQLQSLLSQQQRLQQLINQLNPSSTLNQVASSQPQQQQQNLQVPSPSPFAVPQGQGYYPAQSQIPYPNYYQPLLNSPQQAQQQPAIGGGPFPLLPRGTHALLPVLRAVDQQFTPILESIIQLTKPRPMPSTQAPSVFYNPLQQQWNGQFLPALQPQYQNQQGSLYGPQQQRQQQLQGRTLWSNNGRNGRTRNRNGNRNRDNSFNRNLWWW</sequence>
<evidence type="ECO:0000256" key="2">
    <source>
        <dbReference type="SAM" id="Phobius"/>
    </source>
</evidence>
<evidence type="ECO:0000313" key="3">
    <source>
        <dbReference type="EMBL" id="CAL8137173.1"/>
    </source>
</evidence>
<feature type="compositionally biased region" description="Low complexity" evidence="1">
    <location>
        <begin position="380"/>
        <end position="398"/>
    </location>
</feature>